<name>D0LWZ8_HALO1</name>
<gene>
    <name evidence="2" type="ordered locus">Hoch_1695</name>
</gene>
<organism evidence="2 3">
    <name type="scientific">Haliangium ochraceum (strain DSM 14365 / JCM 11303 / SMP-2)</name>
    <dbReference type="NCBI Taxonomy" id="502025"/>
    <lineage>
        <taxon>Bacteria</taxon>
        <taxon>Pseudomonadati</taxon>
        <taxon>Myxococcota</taxon>
        <taxon>Polyangia</taxon>
        <taxon>Haliangiales</taxon>
        <taxon>Kofleriaceae</taxon>
        <taxon>Haliangium</taxon>
    </lineage>
</organism>
<dbReference type="EMBL" id="CP001804">
    <property type="protein sequence ID" value="ACY14245.1"/>
    <property type="molecule type" value="Genomic_DNA"/>
</dbReference>
<reference evidence="2 3" key="1">
    <citation type="journal article" date="2010" name="Stand. Genomic Sci.">
        <title>Complete genome sequence of Haliangium ochraceum type strain (SMP-2).</title>
        <authorList>
            <consortium name="US DOE Joint Genome Institute (JGI-PGF)"/>
            <person name="Ivanova N."/>
            <person name="Daum C."/>
            <person name="Lang E."/>
            <person name="Abt B."/>
            <person name="Kopitz M."/>
            <person name="Saunders E."/>
            <person name="Lapidus A."/>
            <person name="Lucas S."/>
            <person name="Glavina Del Rio T."/>
            <person name="Nolan M."/>
            <person name="Tice H."/>
            <person name="Copeland A."/>
            <person name="Cheng J.F."/>
            <person name="Chen F."/>
            <person name="Bruce D."/>
            <person name="Goodwin L."/>
            <person name="Pitluck S."/>
            <person name="Mavromatis K."/>
            <person name="Pati A."/>
            <person name="Mikhailova N."/>
            <person name="Chen A."/>
            <person name="Palaniappan K."/>
            <person name="Land M."/>
            <person name="Hauser L."/>
            <person name="Chang Y.J."/>
            <person name="Jeffries C.D."/>
            <person name="Detter J.C."/>
            <person name="Brettin T."/>
            <person name="Rohde M."/>
            <person name="Goker M."/>
            <person name="Bristow J."/>
            <person name="Markowitz V."/>
            <person name="Eisen J.A."/>
            <person name="Hugenholtz P."/>
            <person name="Kyrpides N.C."/>
            <person name="Klenk H.P."/>
        </authorList>
    </citation>
    <scope>NUCLEOTIDE SEQUENCE [LARGE SCALE GENOMIC DNA]</scope>
    <source>
        <strain evidence="3">DSM 14365 / CIP 107738 / JCM 11303 / AJ 13395 / SMP-2</strain>
    </source>
</reference>
<evidence type="ECO:0008006" key="4">
    <source>
        <dbReference type="Google" id="ProtNLM"/>
    </source>
</evidence>
<accession>D0LWZ8</accession>
<feature type="compositionally biased region" description="Low complexity" evidence="1">
    <location>
        <begin position="49"/>
        <end position="61"/>
    </location>
</feature>
<proteinExistence type="predicted"/>
<feature type="region of interest" description="Disordered" evidence="1">
    <location>
        <begin position="28"/>
        <end position="61"/>
    </location>
</feature>
<evidence type="ECO:0000313" key="3">
    <source>
        <dbReference type="Proteomes" id="UP000001880"/>
    </source>
</evidence>
<evidence type="ECO:0000313" key="2">
    <source>
        <dbReference type="EMBL" id="ACY14245.1"/>
    </source>
</evidence>
<dbReference type="HOGENOM" id="CLU_1127832_0_0_7"/>
<dbReference type="RefSeq" id="WP_012826853.1">
    <property type="nucleotide sequence ID" value="NC_013440.1"/>
</dbReference>
<dbReference type="Gene3D" id="3.90.550.10">
    <property type="entry name" value="Spore Coat Polysaccharide Biosynthesis Protein SpsA, Chain A"/>
    <property type="match status" value="1"/>
</dbReference>
<dbReference type="InterPro" id="IPR029044">
    <property type="entry name" value="Nucleotide-diphossugar_trans"/>
</dbReference>
<dbReference type="STRING" id="502025.Hoch_1695"/>
<dbReference type="Proteomes" id="UP000001880">
    <property type="component" value="Chromosome"/>
</dbReference>
<protein>
    <recommendedName>
        <fullName evidence="4">Glycosyl transferase family 2</fullName>
    </recommendedName>
</protein>
<dbReference type="SUPFAM" id="SSF53448">
    <property type="entry name" value="Nucleotide-diphospho-sugar transferases"/>
    <property type="match status" value="1"/>
</dbReference>
<evidence type="ECO:0000256" key="1">
    <source>
        <dbReference type="SAM" id="MobiDB-lite"/>
    </source>
</evidence>
<dbReference type="AlphaFoldDB" id="D0LWZ8"/>
<keyword evidence="3" id="KW-1185">Reference proteome</keyword>
<dbReference type="KEGG" id="hoh:Hoch_1695"/>
<sequence>MSTDLLQPSSASAADDFIRDPILDEVRAKLARPPKQTRERAGGGGAADAGGADTAADTGADTGTGCAEIDILIPLRRGGFIPGRVIEMFVRQEVPFTLHVEPGPDLEFSPRDEALLHLLAESPDELPRIKHTTRIAHKRNRMLARGSSPFVYLADADVVFEERRFFPSMLRAFARHAQLGMVGLCYQETRHVACGSMMLRRRDFERIGAIRGTAGSCACMFLGHRIKGLGLRVIPLKRSPPLDAPA</sequence>